<evidence type="ECO:0000256" key="3">
    <source>
        <dbReference type="ARBA" id="ARBA00022989"/>
    </source>
</evidence>
<evidence type="ECO:0000259" key="6">
    <source>
        <dbReference type="Pfam" id="PF00520"/>
    </source>
</evidence>
<keyword evidence="7" id="KW-0675">Receptor</keyword>
<evidence type="ECO:0000256" key="5">
    <source>
        <dbReference type="SAM" id="Phobius"/>
    </source>
</evidence>
<protein>
    <submittedName>
        <fullName evidence="7">Inositol 1,4,5-trisphosphate receptor type 1</fullName>
    </submittedName>
</protein>
<keyword evidence="3 5" id="KW-1133">Transmembrane helix</keyword>
<evidence type="ECO:0000313" key="8">
    <source>
        <dbReference type="Proteomes" id="UP001476798"/>
    </source>
</evidence>
<evidence type="ECO:0000313" key="7">
    <source>
        <dbReference type="EMBL" id="MEQ2181939.1"/>
    </source>
</evidence>
<feature type="domain" description="Ion transport" evidence="6">
    <location>
        <begin position="1"/>
        <end position="44"/>
    </location>
</feature>
<comment type="subcellular location">
    <subcellularLocation>
        <location evidence="1">Membrane</location>
        <topology evidence="1">Multi-pass membrane protein</topology>
    </subcellularLocation>
</comment>
<evidence type="ECO:0000256" key="4">
    <source>
        <dbReference type="ARBA" id="ARBA00023136"/>
    </source>
</evidence>
<organism evidence="7 8">
    <name type="scientific">Goodea atripinnis</name>
    <dbReference type="NCBI Taxonomy" id="208336"/>
    <lineage>
        <taxon>Eukaryota</taxon>
        <taxon>Metazoa</taxon>
        <taxon>Chordata</taxon>
        <taxon>Craniata</taxon>
        <taxon>Vertebrata</taxon>
        <taxon>Euteleostomi</taxon>
        <taxon>Actinopterygii</taxon>
        <taxon>Neopterygii</taxon>
        <taxon>Teleostei</taxon>
        <taxon>Neoteleostei</taxon>
        <taxon>Acanthomorphata</taxon>
        <taxon>Ovalentaria</taxon>
        <taxon>Atherinomorphae</taxon>
        <taxon>Cyprinodontiformes</taxon>
        <taxon>Goodeidae</taxon>
        <taxon>Goodea</taxon>
    </lineage>
</organism>
<reference evidence="7 8" key="1">
    <citation type="submission" date="2021-06" db="EMBL/GenBank/DDBJ databases">
        <authorList>
            <person name="Palmer J.M."/>
        </authorList>
    </citation>
    <scope>NUCLEOTIDE SEQUENCE [LARGE SCALE GENOMIC DNA]</scope>
    <source>
        <strain evidence="7 8">GA_2019</strain>
        <tissue evidence="7">Muscle</tissue>
    </source>
</reference>
<keyword evidence="4 5" id="KW-0472">Membrane</keyword>
<accession>A0ABV0PEN6</accession>
<proteinExistence type="predicted"/>
<name>A0ABV0PEN6_9TELE</name>
<dbReference type="Proteomes" id="UP001476798">
    <property type="component" value="Unassembled WGS sequence"/>
</dbReference>
<keyword evidence="2 5" id="KW-0812">Transmembrane</keyword>
<dbReference type="PANTHER" id="PTHR45816">
    <property type="entry name" value="MIR DOMAIN-CONTAINING PROTEIN"/>
    <property type="match status" value="1"/>
</dbReference>
<keyword evidence="8" id="KW-1185">Reference proteome</keyword>
<gene>
    <name evidence="7" type="primary">ITPR1_3</name>
    <name evidence="7" type="ORF">GOODEAATRI_016871</name>
</gene>
<dbReference type="InterPro" id="IPR005821">
    <property type="entry name" value="Ion_trans_dom"/>
</dbReference>
<comment type="caution">
    <text evidence="7">The sequence shown here is derived from an EMBL/GenBank/DDBJ whole genome shotgun (WGS) entry which is preliminary data.</text>
</comment>
<dbReference type="PANTHER" id="PTHR45816:SF2">
    <property type="entry name" value="INOSITOL 1,4,5-TRISPHOSPHATE RECEPTOR"/>
    <property type="match status" value="1"/>
</dbReference>
<feature type="non-terminal residue" evidence="7">
    <location>
        <position position="1"/>
    </location>
</feature>
<evidence type="ECO:0000256" key="1">
    <source>
        <dbReference type="ARBA" id="ARBA00004141"/>
    </source>
</evidence>
<feature type="transmembrane region" description="Helical" evidence="5">
    <location>
        <begin position="17"/>
        <end position="39"/>
    </location>
</feature>
<sequence>ETLLNVIKSVTRNGRSIVLTAVLALILVYLFSIVGYIFFKDDFMLAVDRIPNKTLGMFKFRLPLIPLQA</sequence>
<evidence type="ECO:0000256" key="2">
    <source>
        <dbReference type="ARBA" id="ARBA00022692"/>
    </source>
</evidence>
<dbReference type="InterPro" id="IPR015925">
    <property type="entry name" value="Ryanodine_IP3_receptor"/>
</dbReference>
<dbReference type="Pfam" id="PF00520">
    <property type="entry name" value="Ion_trans"/>
    <property type="match status" value="1"/>
</dbReference>
<dbReference type="EMBL" id="JAHRIO010071296">
    <property type="protein sequence ID" value="MEQ2181939.1"/>
    <property type="molecule type" value="Genomic_DNA"/>
</dbReference>